<comment type="caution">
    <text evidence="5">The sequence shown here is derived from an EMBL/GenBank/DDBJ whole genome shotgun (WGS) entry which is preliminary data.</text>
</comment>
<dbReference type="Pfam" id="PF12833">
    <property type="entry name" value="HTH_18"/>
    <property type="match status" value="1"/>
</dbReference>
<sequence length="278" mass="33076">MDKQILQYSSSNFFMSHMVSDPPYDVATHIHDCYELFYFISGDLTYYIEGQAYKLYPNDLIITNSKELHRIVFNSASRYERKYIHFHPEYISSYQTDEYNILSYIEKRKLGYFNRIPAEKVFESGINELWNKIDKASIESSPESPIMLKTFFVQMLIAINKNLSNYNPPLSEGHRYDQKINTILDFINKNLDEKITLDLLEHRFYVSKYYLCHIFKTNTGFTVMEYVTYKRIMRALELLMFGHAALDTAHRVGFRDYSTFYKAFKKITGTSPNQYFRK</sequence>
<dbReference type="SUPFAM" id="SSF51215">
    <property type="entry name" value="Regulatory protein AraC"/>
    <property type="match status" value="1"/>
</dbReference>
<dbReference type="Proteomes" id="UP000679950">
    <property type="component" value="Unassembled WGS sequence"/>
</dbReference>
<dbReference type="InterPro" id="IPR003313">
    <property type="entry name" value="AraC-bd"/>
</dbReference>
<evidence type="ECO:0000256" key="2">
    <source>
        <dbReference type="ARBA" id="ARBA00023125"/>
    </source>
</evidence>
<keyword evidence="1" id="KW-0805">Transcription regulation</keyword>
<dbReference type="RefSeq" id="WP_158322276.1">
    <property type="nucleotide sequence ID" value="NZ_BORB01000002.1"/>
</dbReference>
<reference evidence="5 6" key="1">
    <citation type="submission" date="2021-03" db="EMBL/GenBank/DDBJ databases">
        <title>Antimicrobial resistance genes in bacteria isolated from Japanese honey, and their potential for conferring macrolide and lincosamide resistance in the American foulbrood pathogen Paenibacillus larvae.</title>
        <authorList>
            <person name="Okamoto M."/>
            <person name="Kumagai M."/>
            <person name="Kanamori H."/>
            <person name="Takamatsu D."/>
        </authorList>
    </citation>
    <scope>NUCLEOTIDE SEQUENCE [LARGE SCALE GENOMIC DNA]</scope>
    <source>
        <strain evidence="5 6">J8TS2</strain>
    </source>
</reference>
<accession>A0ABQ4KF08</accession>
<keyword evidence="2" id="KW-0238">DNA-binding</keyword>
<dbReference type="InterPro" id="IPR037923">
    <property type="entry name" value="HTH-like"/>
</dbReference>
<keyword evidence="6" id="KW-1185">Reference proteome</keyword>
<evidence type="ECO:0000256" key="3">
    <source>
        <dbReference type="ARBA" id="ARBA00023163"/>
    </source>
</evidence>
<dbReference type="PANTHER" id="PTHR43280">
    <property type="entry name" value="ARAC-FAMILY TRANSCRIPTIONAL REGULATOR"/>
    <property type="match status" value="1"/>
</dbReference>
<keyword evidence="3" id="KW-0804">Transcription</keyword>
<protein>
    <submittedName>
        <fullName evidence="5">AraC family transcriptional regulator</fullName>
    </submittedName>
</protein>
<dbReference type="EMBL" id="BORB01000002">
    <property type="protein sequence ID" value="GIN56066.1"/>
    <property type="molecule type" value="Genomic_DNA"/>
</dbReference>
<dbReference type="InterPro" id="IPR018060">
    <property type="entry name" value="HTH_AraC"/>
</dbReference>
<dbReference type="Pfam" id="PF02311">
    <property type="entry name" value="AraC_binding"/>
    <property type="match status" value="1"/>
</dbReference>
<evidence type="ECO:0000313" key="5">
    <source>
        <dbReference type="EMBL" id="GIN56066.1"/>
    </source>
</evidence>
<evidence type="ECO:0000259" key="4">
    <source>
        <dbReference type="PROSITE" id="PS01124"/>
    </source>
</evidence>
<dbReference type="SMART" id="SM00342">
    <property type="entry name" value="HTH_ARAC"/>
    <property type="match status" value="1"/>
</dbReference>
<dbReference type="InterPro" id="IPR009057">
    <property type="entry name" value="Homeodomain-like_sf"/>
</dbReference>
<dbReference type="Gene3D" id="1.10.10.60">
    <property type="entry name" value="Homeodomain-like"/>
    <property type="match status" value="2"/>
</dbReference>
<dbReference type="PROSITE" id="PS01124">
    <property type="entry name" value="HTH_ARAC_FAMILY_2"/>
    <property type="match status" value="1"/>
</dbReference>
<proteinExistence type="predicted"/>
<dbReference type="SUPFAM" id="SSF46689">
    <property type="entry name" value="Homeodomain-like"/>
    <property type="match status" value="2"/>
</dbReference>
<gene>
    <name evidence="5" type="ORF">J8TS2_03850</name>
</gene>
<dbReference type="InterPro" id="IPR014710">
    <property type="entry name" value="RmlC-like_jellyroll"/>
</dbReference>
<name>A0ABQ4KF08_9BACI</name>
<evidence type="ECO:0000313" key="6">
    <source>
        <dbReference type="Proteomes" id="UP000679950"/>
    </source>
</evidence>
<dbReference type="Gene3D" id="2.60.120.10">
    <property type="entry name" value="Jelly Rolls"/>
    <property type="match status" value="1"/>
</dbReference>
<dbReference type="PANTHER" id="PTHR43280:SF34">
    <property type="entry name" value="ARAC-FAMILY TRANSCRIPTIONAL REGULATOR"/>
    <property type="match status" value="1"/>
</dbReference>
<organism evidence="5 6">
    <name type="scientific">Lederbergia ruris</name>
    <dbReference type="NCBI Taxonomy" id="217495"/>
    <lineage>
        <taxon>Bacteria</taxon>
        <taxon>Bacillati</taxon>
        <taxon>Bacillota</taxon>
        <taxon>Bacilli</taxon>
        <taxon>Bacillales</taxon>
        <taxon>Bacillaceae</taxon>
        <taxon>Lederbergia</taxon>
    </lineage>
</organism>
<evidence type="ECO:0000256" key="1">
    <source>
        <dbReference type="ARBA" id="ARBA00023015"/>
    </source>
</evidence>
<feature type="domain" description="HTH araC/xylS-type" evidence="4">
    <location>
        <begin position="181"/>
        <end position="278"/>
    </location>
</feature>